<dbReference type="OrthoDB" id="447875at2759"/>
<evidence type="ECO:0000256" key="1">
    <source>
        <dbReference type="SAM" id="MobiDB-lite"/>
    </source>
</evidence>
<feature type="compositionally biased region" description="Acidic residues" evidence="1">
    <location>
        <begin position="1"/>
        <end position="12"/>
    </location>
</feature>
<comment type="caution">
    <text evidence="2">The sequence shown here is derived from an EMBL/GenBank/DDBJ whole genome shotgun (WGS) entry which is preliminary data.</text>
</comment>
<dbReference type="Proteomes" id="UP000601435">
    <property type="component" value="Unassembled WGS sequence"/>
</dbReference>
<feature type="non-terminal residue" evidence="2">
    <location>
        <position position="1"/>
    </location>
</feature>
<evidence type="ECO:0000313" key="2">
    <source>
        <dbReference type="EMBL" id="CAE7733243.1"/>
    </source>
</evidence>
<accession>A0A812XFA6</accession>
<sequence length="646" mass="72217">DLDSGWVIEDEQMTGTEASRTLHRPLPRGVTNVETTLYYRPRPGHPDPGLPLDADDEPHQGGDDQRLFDRGLKRVHDGGGGSSARPKSKIGGVWMADCVTPWGDKASFPVIANARDMQLFGKLGVNDVLYTYSELHSGWICLTRKSGKELQERTLNKEERKLFDAAKLTEIQNLEGSNAISFITDPDEIEKIRATMSHRLMPSRFILTKKQQEIGMAWKAKARWILLGHRDPDAQALERYAPTPATPTVYLAFQILSSLHYRLVIMDVSSAFGQSDAHEREQGGNKRHEALMERLRQRFKFGKWREIFGGSGEYLGRTVSQKDDFEITVSMERYVREKLPREMVKDETRQLNENETTLVRGAGGSLLWVGREARPDVAASCAMTMTWGKEGPTVQNIKFCNKVIQELHNTSGAYLRILPIGLEDGIWLVFSDASLGNDGDKSQGGFMVAFCDRCIIDGKIARLSINSRKSHRLRRAVKASLGSEALALDDGLAELEWVKALFCEAVVPGTCVSDGTRYGEDETIAVARMIDDGDPTVGVTDARALYDLYHRRSGAAWLCRRAQLDVAVMSKSAEVLRTKVFWIPGANMPADCLTKRLGNSSLMRWLMANARYALTQDSLSMLWETPLDGCETKQHVPQSMFPEVSC</sequence>
<gene>
    <name evidence="2" type="primary">GIP</name>
    <name evidence="2" type="ORF">SNEC2469_LOCUS21196</name>
</gene>
<organism evidence="2 3">
    <name type="scientific">Symbiodinium necroappetens</name>
    <dbReference type="NCBI Taxonomy" id="1628268"/>
    <lineage>
        <taxon>Eukaryota</taxon>
        <taxon>Sar</taxon>
        <taxon>Alveolata</taxon>
        <taxon>Dinophyceae</taxon>
        <taxon>Suessiales</taxon>
        <taxon>Symbiodiniaceae</taxon>
        <taxon>Symbiodinium</taxon>
    </lineage>
</organism>
<proteinExistence type="predicted"/>
<dbReference type="EMBL" id="CAJNJA010037444">
    <property type="protein sequence ID" value="CAE7733243.1"/>
    <property type="molecule type" value="Genomic_DNA"/>
</dbReference>
<name>A0A812XFA6_9DINO</name>
<protein>
    <submittedName>
        <fullName evidence="2">GIP protein</fullName>
    </submittedName>
</protein>
<reference evidence="2" key="1">
    <citation type="submission" date="2021-02" db="EMBL/GenBank/DDBJ databases">
        <authorList>
            <person name="Dougan E. K."/>
            <person name="Rhodes N."/>
            <person name="Thang M."/>
            <person name="Chan C."/>
        </authorList>
    </citation>
    <scope>NUCLEOTIDE SEQUENCE</scope>
</reference>
<dbReference type="AlphaFoldDB" id="A0A812XFA6"/>
<feature type="region of interest" description="Disordered" evidence="1">
    <location>
        <begin position="1"/>
        <end position="65"/>
    </location>
</feature>
<evidence type="ECO:0000313" key="3">
    <source>
        <dbReference type="Proteomes" id="UP000601435"/>
    </source>
</evidence>
<keyword evidence="3" id="KW-1185">Reference proteome</keyword>